<feature type="transmembrane region" description="Helical" evidence="6">
    <location>
        <begin position="113"/>
        <end position="135"/>
    </location>
</feature>
<feature type="transmembrane region" description="Helical" evidence="6">
    <location>
        <begin position="142"/>
        <end position="167"/>
    </location>
</feature>
<keyword evidence="4 6" id="KW-0472">Membrane</keyword>
<protein>
    <submittedName>
        <fullName evidence="8">O-antigen ligase family protein</fullName>
    </submittedName>
</protein>
<dbReference type="Proteomes" id="UP001382935">
    <property type="component" value="Chromosome"/>
</dbReference>
<keyword evidence="8" id="KW-0436">Ligase</keyword>
<organism evidence="8 9">
    <name type="scientific">Sphingomonas kaistensis</name>
    <dbReference type="NCBI Taxonomy" id="298708"/>
    <lineage>
        <taxon>Bacteria</taxon>
        <taxon>Pseudomonadati</taxon>
        <taxon>Pseudomonadota</taxon>
        <taxon>Alphaproteobacteria</taxon>
        <taxon>Sphingomonadales</taxon>
        <taxon>Sphingomonadaceae</taxon>
        <taxon>Sphingomonas</taxon>
    </lineage>
</organism>
<feature type="transmembrane region" description="Helical" evidence="6">
    <location>
        <begin position="187"/>
        <end position="205"/>
    </location>
</feature>
<feature type="transmembrane region" description="Helical" evidence="6">
    <location>
        <begin position="356"/>
        <end position="377"/>
    </location>
</feature>
<feature type="region of interest" description="Disordered" evidence="5">
    <location>
        <begin position="434"/>
        <end position="460"/>
    </location>
</feature>
<evidence type="ECO:0000256" key="3">
    <source>
        <dbReference type="ARBA" id="ARBA00022989"/>
    </source>
</evidence>
<gene>
    <name evidence="8" type="ORF">V6R86_09580</name>
</gene>
<evidence type="ECO:0000256" key="4">
    <source>
        <dbReference type="ARBA" id="ARBA00023136"/>
    </source>
</evidence>
<feature type="domain" description="O-antigen ligase-related" evidence="7">
    <location>
        <begin position="231"/>
        <end position="368"/>
    </location>
</feature>
<accession>A0ABZ2G3A9</accession>
<feature type="transmembrane region" description="Helical" evidence="6">
    <location>
        <begin position="60"/>
        <end position="83"/>
    </location>
</feature>
<evidence type="ECO:0000256" key="6">
    <source>
        <dbReference type="SAM" id="Phobius"/>
    </source>
</evidence>
<keyword evidence="9" id="KW-1185">Reference proteome</keyword>
<feature type="transmembrane region" description="Helical" evidence="6">
    <location>
        <begin position="221"/>
        <end position="240"/>
    </location>
</feature>
<dbReference type="PANTHER" id="PTHR37422">
    <property type="entry name" value="TEICHURONIC ACID BIOSYNTHESIS PROTEIN TUAE"/>
    <property type="match status" value="1"/>
</dbReference>
<keyword evidence="2 6" id="KW-0812">Transmembrane</keyword>
<proteinExistence type="predicted"/>
<evidence type="ECO:0000256" key="2">
    <source>
        <dbReference type="ARBA" id="ARBA00022692"/>
    </source>
</evidence>
<dbReference type="Pfam" id="PF04932">
    <property type="entry name" value="Wzy_C"/>
    <property type="match status" value="1"/>
</dbReference>
<reference evidence="8 9" key="1">
    <citation type="submission" date="2024-02" db="EMBL/GenBank/DDBJ databases">
        <title>Full genome sequence of Sphingomonas kaistensis.</title>
        <authorList>
            <person name="Poletto B.L."/>
            <person name="Silva G."/>
            <person name="Galante D."/>
            <person name="Campos K.R."/>
            <person name="Santos M.B.N."/>
            <person name="Sacchi C.T."/>
        </authorList>
    </citation>
    <scope>NUCLEOTIDE SEQUENCE [LARGE SCALE GENOMIC DNA]</scope>
    <source>
        <strain evidence="8 9">MA4R</strain>
    </source>
</reference>
<evidence type="ECO:0000256" key="1">
    <source>
        <dbReference type="ARBA" id="ARBA00004141"/>
    </source>
</evidence>
<dbReference type="EMBL" id="CP145607">
    <property type="protein sequence ID" value="WWM70919.1"/>
    <property type="molecule type" value="Genomic_DNA"/>
</dbReference>
<sequence length="460" mass="48854">MSAKLRQSAVPLFLFACLLLGGSPQGIWRNLLLQIVGLGLIAWALMAAERSHPTSAGRLLLWLCGLWFALVLLQLVPLPPAWWSALPGRAPVLEGFELRGEPLPWLPVSLTPAATWSILPLMAVPLGLIAAVVVLGAYRSRWVIGALVIGTCLSVLLGAIQLSQGGLYLYDNYNTEAATGLFANSNHQATLLLATLPFLGALIGLQQQSRSNGRRSRQSAALGRIVIALGAVAVIVLGIILNGSMAGLALLVPVALATLAVSLPRAGKAPRVLVSLAVLLMLGALVALASFTDAGSNTTSLATRSDIYRVTWQAIGDTFPVGTGLGSFREYYRLDENPALVDSFFVNHAHSDPLEWVLETGLLGTLLLGALVLWWATRAVRLWRAAQPDLIALAATIASGAILAHSLVDYPLRDAAIQAVFAVSLAFMAEPRSHAGEQRRRSRGRAPRHLTLDDDGSVSG</sequence>
<dbReference type="PROSITE" id="PS51257">
    <property type="entry name" value="PROKAR_LIPOPROTEIN"/>
    <property type="match status" value="1"/>
</dbReference>
<dbReference type="PANTHER" id="PTHR37422:SF23">
    <property type="entry name" value="TEICHURONIC ACID BIOSYNTHESIS PROTEIN TUAE"/>
    <property type="match status" value="1"/>
</dbReference>
<dbReference type="InterPro" id="IPR051533">
    <property type="entry name" value="WaaL-like"/>
</dbReference>
<feature type="transmembrane region" description="Helical" evidence="6">
    <location>
        <begin position="31"/>
        <end position="48"/>
    </location>
</feature>
<dbReference type="GO" id="GO:0016874">
    <property type="term" value="F:ligase activity"/>
    <property type="evidence" value="ECO:0007669"/>
    <property type="project" value="UniProtKB-KW"/>
</dbReference>
<name>A0ABZ2G3A9_9SPHN</name>
<comment type="subcellular location">
    <subcellularLocation>
        <location evidence="1">Membrane</location>
        <topology evidence="1">Multi-pass membrane protein</topology>
    </subcellularLocation>
</comment>
<feature type="transmembrane region" description="Helical" evidence="6">
    <location>
        <begin position="246"/>
        <end position="263"/>
    </location>
</feature>
<evidence type="ECO:0000313" key="8">
    <source>
        <dbReference type="EMBL" id="WWM70919.1"/>
    </source>
</evidence>
<evidence type="ECO:0000259" key="7">
    <source>
        <dbReference type="Pfam" id="PF04932"/>
    </source>
</evidence>
<evidence type="ECO:0000256" key="5">
    <source>
        <dbReference type="SAM" id="MobiDB-lite"/>
    </source>
</evidence>
<feature type="transmembrane region" description="Helical" evidence="6">
    <location>
        <begin position="272"/>
        <end position="291"/>
    </location>
</feature>
<dbReference type="RefSeq" id="WP_338504100.1">
    <property type="nucleotide sequence ID" value="NZ_CP145607.1"/>
</dbReference>
<evidence type="ECO:0000313" key="9">
    <source>
        <dbReference type="Proteomes" id="UP001382935"/>
    </source>
</evidence>
<keyword evidence="3 6" id="KW-1133">Transmembrane helix</keyword>
<dbReference type="InterPro" id="IPR007016">
    <property type="entry name" value="O-antigen_ligase-rel_domated"/>
</dbReference>